<dbReference type="RefSeq" id="WP_076457270.1">
    <property type="nucleotide sequence ID" value="NZ_FTOB01000016.1"/>
</dbReference>
<keyword evidence="3" id="KW-1185">Reference proteome</keyword>
<organism evidence="2 3">
    <name type="scientific">Zobellia uliginosa</name>
    <dbReference type="NCBI Taxonomy" id="143224"/>
    <lineage>
        <taxon>Bacteria</taxon>
        <taxon>Pseudomonadati</taxon>
        <taxon>Bacteroidota</taxon>
        <taxon>Flavobacteriia</taxon>
        <taxon>Flavobacteriales</taxon>
        <taxon>Flavobacteriaceae</taxon>
        <taxon>Zobellia</taxon>
    </lineage>
</organism>
<accession>A0ABY1L285</accession>
<feature type="region of interest" description="Disordered" evidence="1">
    <location>
        <begin position="162"/>
        <end position="188"/>
    </location>
</feature>
<feature type="region of interest" description="Disordered" evidence="1">
    <location>
        <begin position="116"/>
        <end position="138"/>
    </location>
</feature>
<evidence type="ECO:0000313" key="3">
    <source>
        <dbReference type="Proteomes" id="UP000185728"/>
    </source>
</evidence>
<proteinExistence type="predicted"/>
<dbReference type="EMBL" id="FTOB01000016">
    <property type="protein sequence ID" value="SIT15703.1"/>
    <property type="molecule type" value="Genomic_DNA"/>
</dbReference>
<name>A0ABY1L285_9FLAO</name>
<comment type="caution">
    <text evidence="2">The sequence shown here is derived from an EMBL/GenBank/DDBJ whole genome shotgun (WGS) entry which is preliminary data.</text>
</comment>
<gene>
    <name evidence="2" type="ORF">SAMN05421766_11610</name>
</gene>
<evidence type="ECO:0000256" key="1">
    <source>
        <dbReference type="SAM" id="MobiDB-lite"/>
    </source>
</evidence>
<sequence length="188" mass="21561">MIPLLLRIAARLALQTKKPISQVGKKLVLKNIPKRPLNIDKPSLVGNSNKQKIGKTKTKIKKELRKNFIEELFKEILKFKNQDKQKEKKDKVKNKKSHNIFQEVFETLGLKKTFELRSSRSNSKKSKDQGTELKTPVVHKKKAHKTVDYWNGFGTTLNKLKPGAEIEQGVSKQATLSRSRSSSISMRR</sequence>
<reference evidence="2 3" key="1">
    <citation type="submission" date="2017-01" db="EMBL/GenBank/DDBJ databases">
        <authorList>
            <person name="Varghese N."/>
            <person name="Submissions S."/>
        </authorList>
    </citation>
    <scope>NUCLEOTIDE SEQUENCE [LARGE SCALE GENOMIC DNA]</scope>
    <source>
        <strain evidence="2 3">DSM 2061</strain>
    </source>
</reference>
<feature type="compositionally biased region" description="Low complexity" evidence="1">
    <location>
        <begin position="177"/>
        <end position="188"/>
    </location>
</feature>
<protein>
    <submittedName>
        <fullName evidence="2">Uncharacterized protein</fullName>
    </submittedName>
</protein>
<dbReference type="Proteomes" id="UP000185728">
    <property type="component" value="Unassembled WGS sequence"/>
</dbReference>
<evidence type="ECO:0000313" key="2">
    <source>
        <dbReference type="EMBL" id="SIT15703.1"/>
    </source>
</evidence>